<dbReference type="InterPro" id="IPR013783">
    <property type="entry name" value="Ig-like_fold"/>
</dbReference>
<dbReference type="SUPFAM" id="SSF49265">
    <property type="entry name" value="Fibronectin type III"/>
    <property type="match status" value="1"/>
</dbReference>
<dbReference type="Pfam" id="PF24801">
    <property type="entry name" value="FNIII-A_GpJ"/>
    <property type="match status" value="1"/>
</dbReference>
<sequence>MSKRIKRGAPPSAPFSLAPGLAGGLRRGGVRIIGHGGGGKGGGKARAPVEAPDSLHSISYAKVLDAVSEGPIVGPVHGWDELLRDIYLDETPVQNEDGTLNFEGVVADFRSGTQDQDYIPGFPASESMIGVGVELRADQPFVRQLTNTALSAARITLEFRGLTSADTKKGDISGYRVEYAIDVQTDGGAYVTVLQAAADGKTTSSYSRTHRVDLPKATNRWNLRVRRLTPNANSATVGDTTFVHSIAEVIDVKLRHPMTALVGLQVDASQFQSVPARAYHLRGRILSVPSNYDPERGNYAGVWDGTFKQAYSNNPAWVFYDIVSNDRYGMGAFIPAGKLSQLKWSLYQIARYCDELVPDGLGGQERRFTCNLYLQSQADAWRVISDIAGIFRGMAYETGGAILAAADMPSDPAYNYSAGNIIGGRVTYTGSPLSTRYTLARVSWTDMSDMGRAKVEVVTDQEGQARYGIRPLDITAFGCSSRSQAIRAGQWALLTSRLETQVAQWQVGMDEALVAPGKVVRLADPHLAGRQIGGRIHAATATEVTVDVQIGVRPGDRLVVNLPSGISESRTVSDAVGHFLTADSTEWTADSTEITADMVGLPGSTLKIVVTQPFSEVPAPEAVWTLESEDLSVQLMRILSVAKKDGIVAEIKATQYEPSKFPAIDHGTKLDPLPVTVIPPSVQPAPGQVLLTSRSVIDQGIARHDATISWSAVSGATAYQVQWRRDNSDWIEGGRTGSCELDLADIRAGAYVARVRAINAANVPSIWAVSQETVLEGDLAPPPAVPLLTAKGIVFGIELGWAFPEGPLALEHTELRYSSTPSFDDAIPLGVFPYPQRGHTLMGLSSGRRLWFWARFVDRLGLPGPWFPEAGAGILGEASADASEILDYIKGQIDQTMLSAELKGEIAEIPGLKSGLAQEIADRTLQGQQLGAAITAEEDARKGEDEALARRVTAVAAKADANAAAIQVEEEARASADEALSQRVTTVAASAAAADTKANGAQQAAQAASDLAGGKGKVLYGTSAPAAADRQSQNLWIDTSGGANTPKRWNGSAWSAVTDKVATDAAAAAAAAQQSALANAAAIQREELARADADSALAQSITTVSAATSAADGKAQAAQDAAQAASDLAGGKGKVIFRSSAPVAADRLPQNLWIDTAGNANTPKRWNGSAWVAATDKAATDAAAAAAAAQQGVATNAAAIQQEATARANADGALSQLIDTAQATAGDAKASAQLAQTAVASTDGKLAAMTTIKTQVTSGGKPFMAGIGVGVENDNGLLTSQILLSAQRVAVLDEANGGESVPFVIQGGKTYINQALIGDAWIRNAMIESLRAEKVTAGEMSAERIESNSLKSKLANFDTAYIKTAHIGLAEVDTLRLKSGAVVAGNVMSVYIAVGRTSGTNWQQVTIDIPYGASGVLIFWDLSVSGGPWSNQLEIGTNLYGTILSGTGDAATYASWGDKSFYVGGSVASGSQLTLTVYGQRPRDGTCYTTGRVNILVIQR</sequence>
<evidence type="ECO:0000313" key="5">
    <source>
        <dbReference type="EMBL" id="SAI66494.1"/>
    </source>
</evidence>
<reference evidence="5 6" key="1">
    <citation type="submission" date="2016-04" db="EMBL/GenBank/DDBJ databases">
        <authorList>
            <consortium name="Pathogen Informatics"/>
        </authorList>
    </citation>
    <scope>NUCLEOTIDE SEQUENCE [LARGE SCALE GENOMIC DNA]</scope>
    <source>
        <strain evidence="5 6">H044680328</strain>
    </source>
</reference>
<protein>
    <submittedName>
        <fullName evidence="5">Domain of uncharacterized function (DUF1983)</fullName>
    </submittedName>
</protein>
<feature type="domain" description="Tip attachment protein J HDII-ins2" evidence="4">
    <location>
        <begin position="126"/>
        <end position="251"/>
    </location>
</feature>
<dbReference type="InterPro" id="IPR015406">
    <property type="entry name" value="GpJ_CSF"/>
</dbReference>
<feature type="domain" description="Tip attachment protein J central straight fiber" evidence="2">
    <location>
        <begin position="1235"/>
        <end position="1368"/>
    </location>
</feature>
<dbReference type="EMBL" id="LT546645">
    <property type="protein sequence ID" value="SAI66494.1"/>
    <property type="molecule type" value="Genomic_DNA"/>
</dbReference>
<feature type="domain" description="Tip attachment protein J" evidence="3">
    <location>
        <begin position="376"/>
        <end position="538"/>
    </location>
</feature>
<dbReference type="Gene3D" id="2.60.40.10">
    <property type="entry name" value="Immunoglobulins"/>
    <property type="match status" value="1"/>
</dbReference>
<keyword evidence="6" id="KW-1185">Reference proteome</keyword>
<dbReference type="InterPro" id="IPR055385">
    <property type="entry name" value="GpJ_HDII-ins2"/>
</dbReference>
<dbReference type="Pfam" id="PF13550">
    <property type="entry name" value="Phage-tail_3"/>
    <property type="match status" value="1"/>
</dbReference>
<dbReference type="GeneID" id="65564878"/>
<dbReference type="RefSeq" id="WP_082832910.1">
    <property type="nucleotide sequence ID" value="NZ_CP016340.1"/>
</dbReference>
<evidence type="ECO:0000256" key="1">
    <source>
        <dbReference type="SAM" id="MobiDB-lite"/>
    </source>
</evidence>
<dbReference type="Pfam" id="PF09327">
    <property type="entry name" value="Phage_Tail_Tip"/>
    <property type="match status" value="1"/>
</dbReference>
<evidence type="ECO:0000259" key="4">
    <source>
        <dbReference type="Pfam" id="PF24801"/>
    </source>
</evidence>
<evidence type="ECO:0000259" key="3">
    <source>
        <dbReference type="Pfam" id="PF13550"/>
    </source>
</evidence>
<dbReference type="PANTHER" id="PTHR36251">
    <property type="entry name" value="FELS-1 PROPHAGE HOST SPECIFICITY PROTEIN-RELATED"/>
    <property type="match status" value="1"/>
</dbReference>
<dbReference type="InterPro" id="IPR053171">
    <property type="entry name" value="Viral_Tip_Attach_Protein"/>
</dbReference>
<proteinExistence type="predicted"/>
<name>A0A157S7W3_9BORD</name>
<dbReference type="InterPro" id="IPR032876">
    <property type="entry name" value="J_dom"/>
</dbReference>
<feature type="compositionally biased region" description="Polar residues" evidence="1">
    <location>
        <begin position="1031"/>
        <end position="1043"/>
    </location>
</feature>
<dbReference type="KEGG" id="btrm:SAMEA390648700285"/>
<dbReference type="PATRIC" id="fig|123899.6.peg.267"/>
<feature type="region of interest" description="Disordered" evidence="1">
    <location>
        <begin position="1031"/>
        <end position="1050"/>
    </location>
</feature>
<evidence type="ECO:0000313" key="6">
    <source>
        <dbReference type="Proteomes" id="UP000076825"/>
    </source>
</evidence>
<dbReference type="PANTHER" id="PTHR36251:SF2">
    <property type="entry name" value="GIFSY-2 PROPHAGE HOST SPECIFICITY PROTEIN J, PHAGE LAMBDA"/>
    <property type="match status" value="1"/>
</dbReference>
<evidence type="ECO:0000259" key="2">
    <source>
        <dbReference type="Pfam" id="PF09327"/>
    </source>
</evidence>
<organism evidence="5 6">
    <name type="scientific">Bordetella trematum</name>
    <dbReference type="NCBI Taxonomy" id="123899"/>
    <lineage>
        <taxon>Bacteria</taxon>
        <taxon>Pseudomonadati</taxon>
        <taxon>Pseudomonadota</taxon>
        <taxon>Betaproteobacteria</taxon>
        <taxon>Burkholderiales</taxon>
        <taxon>Alcaligenaceae</taxon>
        <taxon>Bordetella</taxon>
    </lineage>
</organism>
<dbReference type="InterPro" id="IPR036116">
    <property type="entry name" value="FN3_sf"/>
</dbReference>
<dbReference type="STRING" id="123899.SAMEA3906487_00285"/>
<accession>A0A157S7W3</accession>
<gene>
    <name evidence="5" type="ORF">SAMEA3906487_00285</name>
</gene>
<dbReference type="Proteomes" id="UP000076825">
    <property type="component" value="Chromosome 1"/>
</dbReference>